<dbReference type="Proteomes" id="UP000198555">
    <property type="component" value="Unassembled WGS sequence"/>
</dbReference>
<dbReference type="Pfam" id="PF14137">
    <property type="entry name" value="DUF4304"/>
    <property type="match status" value="1"/>
</dbReference>
<dbReference type="AlphaFoldDB" id="A0A1H6K6G0"/>
<evidence type="ECO:0000313" key="4">
    <source>
        <dbReference type="Proteomes" id="UP000267623"/>
    </source>
</evidence>
<reference evidence="4" key="4">
    <citation type="submission" date="2018-11" db="EMBL/GenBank/DDBJ databases">
        <title>Proposal to divide the Flavobacteriaceae and reorganize its genera based on Amino Acid Identity values calculated from whole genome sequences.</title>
        <authorList>
            <person name="Nicholson A.C."/>
            <person name="Gulvik C.A."/>
            <person name="Whitney A.M."/>
            <person name="Humrighouse B.W."/>
            <person name="Bell M."/>
            <person name="Holmes B."/>
            <person name="Steigerwalt A."/>
            <person name="Villarma A."/>
            <person name="Sheth M."/>
            <person name="Batra D."/>
            <person name="Pryor J."/>
            <person name="Bernardet J.-F."/>
            <person name="Hugo C."/>
            <person name="Kampfer P."/>
            <person name="Newman J."/>
            <person name="Mcquiston J."/>
        </authorList>
    </citation>
    <scope>NUCLEOTIDE SEQUENCE [LARGE SCALE GENOMIC DNA]</scope>
    <source>
        <strain evidence="4">DSM 22165</strain>
    </source>
</reference>
<evidence type="ECO:0000313" key="2">
    <source>
        <dbReference type="EMBL" id="SEH67031.1"/>
    </source>
</evidence>
<gene>
    <name evidence="1" type="ORF">EGH73_06535</name>
    <name evidence="2" type="ORF">SAMN05421793_11916</name>
</gene>
<dbReference type="EMBL" id="RJTU01000043">
    <property type="protein sequence ID" value="ROI13837.1"/>
    <property type="molecule type" value="Genomic_DNA"/>
</dbReference>
<proteinExistence type="predicted"/>
<reference evidence="3" key="2">
    <citation type="submission" date="2016-10" db="EMBL/GenBank/DDBJ databases">
        <authorList>
            <person name="Varghese N."/>
            <person name="Submissions S."/>
        </authorList>
    </citation>
    <scope>NUCLEOTIDE SEQUENCE [LARGE SCALE GENOMIC DNA]</scope>
    <source>
        <strain evidence="3">DSM 19326</strain>
    </source>
</reference>
<keyword evidence="3" id="KW-1185">Reference proteome</keyword>
<sequence length="166" mass="19883">MNAKEKQTEFIKLHLKPFFKNRDYKNSNQTWWKDRGDFYNVINLQNFSWNTKDKIDFRFNLGIALKATLKDRTLKKVTHFDCVTHLGNGAFLPDSKNRKFGSNLGYEIKSDTHLDDFITSFFDDFSNYVIPNFEKQNNLKELIDFYNQYEFWGNQLEKQIIINNLI</sequence>
<reference evidence="1" key="3">
    <citation type="submission" date="2018-11" db="EMBL/GenBank/DDBJ databases">
        <title>Proposal to divide the Flavobacteriaceae and reorganize its genera based on Amino Acid Identity values calculated from whole genome sequences.</title>
        <authorList>
            <person name="Nicholson A.C."/>
            <person name="Gulvik C.A."/>
            <person name="Whitney A.M."/>
            <person name="Humrighouse B.W."/>
            <person name="Bell M."/>
            <person name="Holmes B."/>
            <person name="Steigerwalt A."/>
            <person name="Villarma A."/>
            <person name="Sheth M."/>
            <person name="Batra D."/>
            <person name="Pryor J."/>
            <person name="Bernardet J.-F."/>
            <person name="Hugo C."/>
            <person name="Kampfer P."/>
            <person name="Newman J."/>
            <person name="Mcquiston J.R."/>
        </authorList>
    </citation>
    <scope>NUCLEOTIDE SEQUENCE [LARGE SCALE GENOMIC DNA]</scope>
    <source>
        <strain evidence="1">DSM 22165</strain>
    </source>
</reference>
<evidence type="ECO:0000313" key="1">
    <source>
        <dbReference type="EMBL" id="ROI13837.1"/>
    </source>
</evidence>
<organism evidence="2 3">
    <name type="scientific">Epilithonimonas hominis</name>
    <dbReference type="NCBI Taxonomy" id="420404"/>
    <lineage>
        <taxon>Bacteria</taxon>
        <taxon>Pseudomonadati</taxon>
        <taxon>Bacteroidota</taxon>
        <taxon>Flavobacteriia</taxon>
        <taxon>Flavobacteriales</taxon>
        <taxon>Weeksellaceae</taxon>
        <taxon>Chryseobacterium group</taxon>
        <taxon>Epilithonimonas</taxon>
    </lineage>
</organism>
<reference evidence="2" key="1">
    <citation type="submission" date="2016-10" db="EMBL/GenBank/DDBJ databases">
        <authorList>
            <person name="de Groot N.N."/>
        </authorList>
    </citation>
    <scope>NUCLEOTIDE SEQUENCE [LARGE SCALE GENOMIC DNA]</scope>
    <source>
        <strain evidence="2">DSM 19326</strain>
    </source>
</reference>
<protein>
    <submittedName>
        <fullName evidence="1">DUF4304 domain-containing protein</fullName>
    </submittedName>
</protein>
<accession>A0A1H6K6G0</accession>
<dbReference type="RefSeq" id="WP_089770036.1">
    <property type="nucleotide sequence ID" value="NZ_DALZAR010000024.1"/>
</dbReference>
<dbReference type="EMBL" id="FNWX01000019">
    <property type="protein sequence ID" value="SEH67031.1"/>
    <property type="molecule type" value="Genomic_DNA"/>
</dbReference>
<dbReference type="STRING" id="420404.SAMN05421793_11916"/>
<dbReference type="Proteomes" id="UP000267623">
    <property type="component" value="Unassembled WGS sequence"/>
</dbReference>
<name>A0A1H6K6G0_9FLAO</name>
<dbReference type="InterPro" id="IPR025412">
    <property type="entry name" value="DUF4304"/>
</dbReference>
<evidence type="ECO:0000313" key="3">
    <source>
        <dbReference type="Proteomes" id="UP000198555"/>
    </source>
</evidence>